<feature type="region of interest" description="Disordered" evidence="1">
    <location>
        <begin position="41"/>
        <end position="75"/>
    </location>
</feature>
<organism evidence="2 3">
    <name type="scientific">Polyplax serrata</name>
    <name type="common">Common mouse louse</name>
    <dbReference type="NCBI Taxonomy" id="468196"/>
    <lineage>
        <taxon>Eukaryota</taxon>
        <taxon>Metazoa</taxon>
        <taxon>Ecdysozoa</taxon>
        <taxon>Arthropoda</taxon>
        <taxon>Hexapoda</taxon>
        <taxon>Insecta</taxon>
        <taxon>Pterygota</taxon>
        <taxon>Neoptera</taxon>
        <taxon>Paraneoptera</taxon>
        <taxon>Psocodea</taxon>
        <taxon>Troctomorpha</taxon>
        <taxon>Phthiraptera</taxon>
        <taxon>Anoplura</taxon>
        <taxon>Polyplacidae</taxon>
        <taxon>Polyplax</taxon>
    </lineage>
</organism>
<dbReference type="EMBL" id="JAWJWE010000036">
    <property type="protein sequence ID" value="KAK6629782.1"/>
    <property type="molecule type" value="Genomic_DNA"/>
</dbReference>
<feature type="compositionally biased region" description="Basic and acidic residues" evidence="1">
    <location>
        <begin position="55"/>
        <end position="65"/>
    </location>
</feature>
<reference evidence="2 3" key="1">
    <citation type="submission" date="2023-10" db="EMBL/GenBank/DDBJ databases">
        <title>Genomes of two closely related lineages of the louse Polyplax serrata with different host specificities.</title>
        <authorList>
            <person name="Martinu J."/>
            <person name="Tarabai H."/>
            <person name="Stefka J."/>
            <person name="Hypsa V."/>
        </authorList>
    </citation>
    <scope>NUCLEOTIDE SEQUENCE [LARGE SCALE GENOMIC DNA]</scope>
    <source>
        <strain evidence="2">HR10_N</strain>
    </source>
</reference>
<evidence type="ECO:0000313" key="3">
    <source>
        <dbReference type="Proteomes" id="UP001372834"/>
    </source>
</evidence>
<proteinExistence type="predicted"/>
<comment type="caution">
    <text evidence="2">The sequence shown here is derived from an EMBL/GenBank/DDBJ whole genome shotgun (WGS) entry which is preliminary data.</text>
</comment>
<dbReference type="Proteomes" id="UP001372834">
    <property type="component" value="Unassembled WGS sequence"/>
</dbReference>
<gene>
    <name evidence="2" type="ORF">RUM43_003600</name>
</gene>
<evidence type="ECO:0000313" key="2">
    <source>
        <dbReference type="EMBL" id="KAK6629782.1"/>
    </source>
</evidence>
<name>A0AAN8S5M6_POLSC</name>
<accession>A0AAN8S5M6</accession>
<dbReference type="AlphaFoldDB" id="A0AAN8S5M6"/>
<sequence>MSGEANPKPTEPGGKKYLSKIGNALCETNEGIHSVTAVGLEQNDRYEWHRRRATSSKETKEEKDPQPPPVRGRRKMKIQYDEANVGEMKKKARSVLFMEDGRQI</sequence>
<evidence type="ECO:0000256" key="1">
    <source>
        <dbReference type="SAM" id="MobiDB-lite"/>
    </source>
</evidence>
<protein>
    <submittedName>
        <fullName evidence="2">Uncharacterized protein</fullName>
    </submittedName>
</protein>